<name>A0A368VHS2_9BACL</name>
<protein>
    <submittedName>
        <fullName evidence="1">YheC/D-like protein</fullName>
    </submittedName>
</protein>
<reference evidence="1 2" key="1">
    <citation type="submission" date="2018-07" db="EMBL/GenBank/DDBJ databases">
        <title>Genomic Encyclopedia of Type Strains, Phase III (KMG-III): the genomes of soil and plant-associated and newly described type strains.</title>
        <authorList>
            <person name="Whitman W."/>
        </authorList>
    </citation>
    <scope>NUCLEOTIDE SEQUENCE [LARGE SCALE GENOMIC DNA]</scope>
    <source>
        <strain evidence="1 2">CECT 7506</strain>
    </source>
</reference>
<dbReference type="InterPro" id="IPR026838">
    <property type="entry name" value="YheC/D"/>
</dbReference>
<sequence>MASELRRNKWYKHQLLMNSPALVRFLPKSHRYSPSNLSKMLNLYPEIILKPVVGSGGVGIIKVSTASAGVYHVHTMGHYEKVVGQDALKALINKLKGKRTLIIQYCIPLAKVEGKLIDFRYIVQRNKGESKWIITGKHAKIGKEGSVVTNLQQGANVETVRRALRQANVKNIGKTMADLDYLSLKASKVFSRTFGSQTIWGYDLAVDVKGKVWMIEANSTPLVGGFRYLKDPSMYRTIRRYQAMNRQR</sequence>
<dbReference type="Gene3D" id="3.30.470.20">
    <property type="entry name" value="ATP-grasp fold, B domain"/>
    <property type="match status" value="1"/>
</dbReference>
<dbReference type="SUPFAM" id="SSF56059">
    <property type="entry name" value="Glutathione synthetase ATP-binding domain-like"/>
    <property type="match status" value="1"/>
</dbReference>
<gene>
    <name evidence="1" type="ORF">DFP97_1494</name>
</gene>
<comment type="caution">
    <text evidence="1">The sequence shown here is derived from an EMBL/GenBank/DDBJ whole genome shotgun (WGS) entry which is preliminary data.</text>
</comment>
<evidence type="ECO:0000313" key="2">
    <source>
        <dbReference type="Proteomes" id="UP000252415"/>
    </source>
</evidence>
<evidence type="ECO:0000313" key="1">
    <source>
        <dbReference type="EMBL" id="RCW39884.1"/>
    </source>
</evidence>
<accession>A0A368VHS2</accession>
<dbReference type="EMBL" id="QPJD01000049">
    <property type="protein sequence ID" value="RCW39884.1"/>
    <property type="molecule type" value="Genomic_DNA"/>
</dbReference>
<dbReference type="AlphaFoldDB" id="A0A368VHS2"/>
<dbReference type="Pfam" id="PF14398">
    <property type="entry name" value="ATPgrasp_YheCD"/>
    <property type="match status" value="1"/>
</dbReference>
<keyword evidence="2" id="KW-1185">Reference proteome</keyword>
<dbReference type="Proteomes" id="UP000252415">
    <property type="component" value="Unassembled WGS sequence"/>
</dbReference>
<proteinExistence type="predicted"/>
<dbReference type="RefSeq" id="WP_181873747.1">
    <property type="nucleotide sequence ID" value="NZ_QPJD01000049.1"/>
</dbReference>
<organism evidence="1 2">
    <name type="scientific">Paenibacillus prosopidis</name>
    <dbReference type="NCBI Taxonomy" id="630520"/>
    <lineage>
        <taxon>Bacteria</taxon>
        <taxon>Bacillati</taxon>
        <taxon>Bacillota</taxon>
        <taxon>Bacilli</taxon>
        <taxon>Bacillales</taxon>
        <taxon>Paenibacillaceae</taxon>
        <taxon>Paenibacillus</taxon>
    </lineage>
</organism>